<evidence type="ECO:0000256" key="1">
    <source>
        <dbReference type="SAM" id="Coils"/>
    </source>
</evidence>
<evidence type="ECO:0000313" key="3">
    <source>
        <dbReference type="EMBL" id="MEF2113190.1"/>
    </source>
</evidence>
<dbReference type="CDD" id="cd01109">
    <property type="entry name" value="HTH_YyaN"/>
    <property type="match status" value="1"/>
</dbReference>
<proteinExistence type="predicted"/>
<accession>A0ABU7UP67</accession>
<protein>
    <submittedName>
        <fullName evidence="3">MerR family transcriptional regulator</fullName>
    </submittedName>
</protein>
<dbReference type="InterPro" id="IPR047057">
    <property type="entry name" value="MerR_fam"/>
</dbReference>
<feature type="domain" description="HTH merR-type" evidence="2">
    <location>
        <begin position="1"/>
        <end position="69"/>
    </location>
</feature>
<evidence type="ECO:0000313" key="4">
    <source>
        <dbReference type="Proteomes" id="UP001498469"/>
    </source>
</evidence>
<keyword evidence="1" id="KW-0175">Coiled coil</keyword>
<organism evidence="3 4">
    <name type="scientific">Clostridium frigoriphilum</name>
    <dbReference type="NCBI Taxonomy" id="443253"/>
    <lineage>
        <taxon>Bacteria</taxon>
        <taxon>Bacillati</taxon>
        <taxon>Bacillota</taxon>
        <taxon>Clostridia</taxon>
        <taxon>Eubacteriales</taxon>
        <taxon>Clostridiaceae</taxon>
        <taxon>Clostridium</taxon>
    </lineage>
</organism>
<dbReference type="SMART" id="SM00422">
    <property type="entry name" value="HTH_MERR"/>
    <property type="match status" value="1"/>
</dbReference>
<dbReference type="RefSeq" id="WP_216248826.1">
    <property type="nucleotide sequence ID" value="NZ_JAZHFS010000011.1"/>
</dbReference>
<dbReference type="InterPro" id="IPR000551">
    <property type="entry name" value="MerR-type_HTH_dom"/>
</dbReference>
<dbReference type="Proteomes" id="UP001498469">
    <property type="component" value="Unassembled WGS sequence"/>
</dbReference>
<gene>
    <name evidence="3" type="ORF">SJI18_12830</name>
</gene>
<evidence type="ECO:0000259" key="2">
    <source>
        <dbReference type="PROSITE" id="PS50937"/>
    </source>
</evidence>
<dbReference type="PANTHER" id="PTHR30204">
    <property type="entry name" value="REDOX-CYCLING DRUG-SENSING TRANSCRIPTIONAL ACTIVATOR SOXR"/>
    <property type="match status" value="1"/>
</dbReference>
<sequence>MVIKEAAKITGISIDNLRYYERIGLIPKVRRNESGIRDYDEMSIHWIGFAMRFKKAGVSLKDIREYIHLAIQGESTKEVRREILIETKTRLDKKMQDMQETLDVINYKIDTYEEKCEPVTNELIDVWKANRKKTEKALDMKLT</sequence>
<dbReference type="EMBL" id="JAZHFS010000011">
    <property type="protein sequence ID" value="MEF2113190.1"/>
    <property type="molecule type" value="Genomic_DNA"/>
</dbReference>
<dbReference type="PANTHER" id="PTHR30204:SF98">
    <property type="entry name" value="HTH-TYPE TRANSCRIPTIONAL REGULATOR ADHR"/>
    <property type="match status" value="1"/>
</dbReference>
<reference evidence="3 4" key="1">
    <citation type="submission" date="2023-11" db="EMBL/GenBank/DDBJ databases">
        <title>Draft genome sequence of a psychrophilic Clostridium strain from permafrost water brine.</title>
        <authorList>
            <person name="Shcherbakova V.A."/>
            <person name="Trubitsyn V.E."/>
            <person name="Zakharyuk A.G."/>
        </authorList>
    </citation>
    <scope>NUCLEOTIDE SEQUENCE [LARGE SCALE GENOMIC DNA]</scope>
    <source>
        <strain evidence="3 4">14F</strain>
    </source>
</reference>
<feature type="coiled-coil region" evidence="1">
    <location>
        <begin position="81"/>
        <end position="115"/>
    </location>
</feature>
<comment type="caution">
    <text evidence="3">The sequence shown here is derived from an EMBL/GenBank/DDBJ whole genome shotgun (WGS) entry which is preliminary data.</text>
</comment>
<name>A0ABU7UP67_9CLOT</name>
<dbReference type="Pfam" id="PF13411">
    <property type="entry name" value="MerR_1"/>
    <property type="match status" value="1"/>
</dbReference>
<keyword evidence="4" id="KW-1185">Reference proteome</keyword>
<dbReference type="PROSITE" id="PS50937">
    <property type="entry name" value="HTH_MERR_2"/>
    <property type="match status" value="1"/>
</dbReference>